<dbReference type="EMBL" id="JBHUFU010000015">
    <property type="protein sequence ID" value="MFD1832425.1"/>
    <property type="molecule type" value="Genomic_DNA"/>
</dbReference>
<organism evidence="1 2">
    <name type="scientific">Streptomyces desertarenae</name>
    <dbReference type="NCBI Taxonomy" id="2666184"/>
    <lineage>
        <taxon>Bacteria</taxon>
        <taxon>Bacillati</taxon>
        <taxon>Actinomycetota</taxon>
        <taxon>Actinomycetes</taxon>
        <taxon>Kitasatosporales</taxon>
        <taxon>Streptomycetaceae</taxon>
        <taxon>Streptomyces</taxon>
    </lineage>
</organism>
<reference evidence="2" key="1">
    <citation type="journal article" date="2019" name="Int. J. Syst. Evol. Microbiol.">
        <title>The Global Catalogue of Microorganisms (GCM) 10K type strain sequencing project: providing services to taxonomists for standard genome sequencing and annotation.</title>
        <authorList>
            <consortium name="The Broad Institute Genomics Platform"/>
            <consortium name="The Broad Institute Genome Sequencing Center for Infectious Disease"/>
            <person name="Wu L."/>
            <person name="Ma J."/>
        </authorList>
    </citation>
    <scope>NUCLEOTIDE SEQUENCE [LARGE SCALE GENOMIC DNA]</scope>
    <source>
        <strain evidence="2">CGMCC 4.7455</strain>
    </source>
</reference>
<proteinExistence type="predicted"/>
<sequence length="111" mass="12303">MHTTGLTHDRLVAQTPIGSYALVRIPERYLTGQADHTIVCRVTGHDLRGRVELLEIRTGDAHTARPEYVRPISPAEIMRDIDTAALDAGDLLGAGDVWLRRWHGAQPESVQ</sequence>
<comment type="caution">
    <text evidence="1">The sequence shown here is derived from an EMBL/GenBank/DDBJ whole genome shotgun (WGS) entry which is preliminary data.</text>
</comment>
<gene>
    <name evidence="1" type="ORF">ACFSJS_22655</name>
</gene>
<dbReference type="RefSeq" id="WP_380903316.1">
    <property type="nucleotide sequence ID" value="NZ_JBHUFU010000015.1"/>
</dbReference>
<protein>
    <submittedName>
        <fullName evidence="1">Uncharacterized protein</fullName>
    </submittedName>
</protein>
<accession>A0ABW4PQM2</accession>
<keyword evidence="2" id="KW-1185">Reference proteome</keyword>
<evidence type="ECO:0000313" key="2">
    <source>
        <dbReference type="Proteomes" id="UP001597365"/>
    </source>
</evidence>
<name>A0ABW4PQM2_9ACTN</name>
<evidence type="ECO:0000313" key="1">
    <source>
        <dbReference type="EMBL" id="MFD1832425.1"/>
    </source>
</evidence>
<dbReference type="Proteomes" id="UP001597365">
    <property type="component" value="Unassembled WGS sequence"/>
</dbReference>